<keyword evidence="9" id="KW-1185">Reference proteome</keyword>
<dbReference type="InterPro" id="IPR051927">
    <property type="entry name" value="Zn_Chap_cDPG_Synth"/>
</dbReference>
<evidence type="ECO:0000256" key="3">
    <source>
        <dbReference type="ARBA" id="ARBA00023186"/>
    </source>
</evidence>
<dbReference type="SMART" id="SM00833">
    <property type="entry name" value="CobW_C"/>
    <property type="match status" value="1"/>
</dbReference>
<gene>
    <name evidence="8" type="ORF">CHU93_17000</name>
</gene>
<dbReference type="InterPro" id="IPR011629">
    <property type="entry name" value="CobW-like_C"/>
</dbReference>
<evidence type="ECO:0000256" key="6">
    <source>
        <dbReference type="ARBA" id="ARBA00049117"/>
    </source>
</evidence>
<dbReference type="PANTHER" id="PTHR43603:SF1">
    <property type="entry name" value="ZINC-REGULATED GTPASE METALLOPROTEIN ACTIVATOR 1"/>
    <property type="match status" value="1"/>
</dbReference>
<name>A0A255Y3B4_9SPHN</name>
<dbReference type="AlphaFoldDB" id="A0A255Y3B4"/>
<dbReference type="SUPFAM" id="SSF52540">
    <property type="entry name" value="P-loop containing nucleoside triphosphate hydrolases"/>
    <property type="match status" value="1"/>
</dbReference>
<evidence type="ECO:0000256" key="5">
    <source>
        <dbReference type="ARBA" id="ARBA00045658"/>
    </source>
</evidence>
<dbReference type="Gene3D" id="3.40.50.300">
    <property type="entry name" value="P-loop containing nucleotide triphosphate hydrolases"/>
    <property type="match status" value="1"/>
</dbReference>
<dbReference type="CDD" id="cd03112">
    <property type="entry name" value="CobW-like"/>
    <property type="match status" value="1"/>
</dbReference>
<comment type="caution">
    <text evidence="8">The sequence shown here is derived from an EMBL/GenBank/DDBJ whole genome shotgun (WGS) entry which is preliminary data.</text>
</comment>
<dbReference type="Pfam" id="PF07683">
    <property type="entry name" value="CobW_C"/>
    <property type="match status" value="1"/>
</dbReference>
<accession>A0A255Y3B4</accession>
<dbReference type="PANTHER" id="PTHR43603">
    <property type="entry name" value="COBW DOMAIN-CONTAINING PROTEIN DDB_G0274527"/>
    <property type="match status" value="1"/>
</dbReference>
<evidence type="ECO:0000259" key="7">
    <source>
        <dbReference type="SMART" id="SM00833"/>
    </source>
</evidence>
<keyword evidence="3" id="KW-0143">Chaperone</keyword>
<dbReference type="OrthoDB" id="9808822at2"/>
<organism evidence="8 9">
    <name type="scientific">Sandarakinorhabdus cyanobacteriorum</name>
    <dbReference type="NCBI Taxonomy" id="1981098"/>
    <lineage>
        <taxon>Bacteria</taxon>
        <taxon>Pseudomonadati</taxon>
        <taxon>Pseudomonadota</taxon>
        <taxon>Alphaproteobacteria</taxon>
        <taxon>Sphingomonadales</taxon>
        <taxon>Sphingosinicellaceae</taxon>
        <taxon>Sandarakinorhabdus</taxon>
    </lineage>
</organism>
<comment type="catalytic activity">
    <reaction evidence="6">
        <text>GTP + H2O = GDP + phosphate + H(+)</text>
        <dbReference type="Rhea" id="RHEA:19669"/>
        <dbReference type="ChEBI" id="CHEBI:15377"/>
        <dbReference type="ChEBI" id="CHEBI:15378"/>
        <dbReference type="ChEBI" id="CHEBI:37565"/>
        <dbReference type="ChEBI" id="CHEBI:43474"/>
        <dbReference type="ChEBI" id="CHEBI:58189"/>
    </reaction>
    <physiologicalReaction direction="left-to-right" evidence="6">
        <dbReference type="Rhea" id="RHEA:19670"/>
    </physiologicalReaction>
</comment>
<dbReference type="GO" id="GO:0016787">
    <property type="term" value="F:hydrolase activity"/>
    <property type="evidence" value="ECO:0007669"/>
    <property type="project" value="UniProtKB-KW"/>
</dbReference>
<dbReference type="Pfam" id="PF02492">
    <property type="entry name" value="cobW"/>
    <property type="match status" value="1"/>
</dbReference>
<dbReference type="Gene3D" id="3.30.1220.10">
    <property type="entry name" value="CobW-like, C-terminal domain"/>
    <property type="match status" value="1"/>
</dbReference>
<dbReference type="InterPro" id="IPR036627">
    <property type="entry name" value="CobW-likC_sf"/>
</dbReference>
<keyword evidence="2" id="KW-0378">Hydrolase</keyword>
<sequence length="404" mass="44744">MLDAEDTRLPVTVLSGFLGAGKTTLLNHILANREGRRVAVIVNDMSEVNIDADLVRGGEAALQQTQETLVEMTNGCICCTLREDLLNEVRKLAEAGRFDALVIESTGISEPLPVAATFSFEDEAGDSLSDVARLDCMVTVVDAANLLNNYSSQDFLADRGETAGEGDKRSLVGLLVEQIEFADVIILNKISEAGDPDTVRKLVRSLNPDAKLIEADHSRVPMAAVLDTGLFEEGKAEQHPLWAKELYGFAEHAPETETYGIESFVYRARRPFHPAKFRAFLNAEWPGVVRAKGHFWLATRPEWVGEMSQAGSQVTSQALGRWWAAIPKARWPQDNPAFEHLLNQHWDETWGDRRQELVFIGIGMDEAALRRRLGACLVPEKGFSPRLWAKLPDPFPVWGERAAA</sequence>
<proteinExistence type="inferred from homology"/>
<dbReference type="InterPro" id="IPR003495">
    <property type="entry name" value="CobW/HypB/UreG_nucleotide-bd"/>
</dbReference>
<dbReference type="RefSeq" id="WP_094475326.1">
    <property type="nucleotide sequence ID" value="NZ_NOXT01000130.1"/>
</dbReference>
<evidence type="ECO:0000313" key="9">
    <source>
        <dbReference type="Proteomes" id="UP000216991"/>
    </source>
</evidence>
<dbReference type="GO" id="GO:0000166">
    <property type="term" value="F:nucleotide binding"/>
    <property type="evidence" value="ECO:0007669"/>
    <property type="project" value="UniProtKB-KW"/>
</dbReference>
<dbReference type="InterPro" id="IPR027417">
    <property type="entry name" value="P-loop_NTPase"/>
</dbReference>
<evidence type="ECO:0000313" key="8">
    <source>
        <dbReference type="EMBL" id="OYQ23673.1"/>
    </source>
</evidence>
<keyword evidence="1" id="KW-0547">Nucleotide-binding</keyword>
<evidence type="ECO:0000256" key="1">
    <source>
        <dbReference type="ARBA" id="ARBA00022741"/>
    </source>
</evidence>
<evidence type="ECO:0000256" key="2">
    <source>
        <dbReference type="ARBA" id="ARBA00022801"/>
    </source>
</evidence>
<comment type="similarity">
    <text evidence="4">Belongs to the SIMIBI class G3E GTPase family. ZNG1 subfamily.</text>
</comment>
<dbReference type="Proteomes" id="UP000216991">
    <property type="component" value="Unassembled WGS sequence"/>
</dbReference>
<comment type="function">
    <text evidence="5">Zinc chaperone that directly transfers zinc cofactor to target proteins, thereby activating them. Zinc is transferred from the CXCC motif in the GTPase domain to the zinc binding site in target proteins in a process requiring GTP hydrolysis.</text>
</comment>
<reference evidence="8 9" key="1">
    <citation type="submission" date="2017-07" db="EMBL/GenBank/DDBJ databases">
        <title>Sandarakinorhabdus cyanobacteriorum sp. nov., a novel bacterium isolated from cyanobacterial aggregates in a eutrophic lake.</title>
        <authorList>
            <person name="Cai H."/>
        </authorList>
    </citation>
    <scope>NUCLEOTIDE SEQUENCE [LARGE SCALE GENOMIC DNA]</scope>
    <source>
        <strain evidence="8 9">TH057</strain>
    </source>
</reference>
<protein>
    <submittedName>
        <fullName evidence="8">4-hydroxytetrahydrobiopterin dehydratase</fullName>
    </submittedName>
</protein>
<dbReference type="EMBL" id="NOXT01000130">
    <property type="protein sequence ID" value="OYQ23673.1"/>
    <property type="molecule type" value="Genomic_DNA"/>
</dbReference>
<feature type="domain" description="CobW C-terminal" evidence="7">
    <location>
        <begin position="261"/>
        <end position="377"/>
    </location>
</feature>
<evidence type="ECO:0000256" key="4">
    <source>
        <dbReference type="ARBA" id="ARBA00034320"/>
    </source>
</evidence>